<proteinExistence type="predicted"/>
<feature type="transmembrane region" description="Helical" evidence="5">
    <location>
        <begin position="36"/>
        <end position="62"/>
    </location>
</feature>
<dbReference type="Proteomes" id="UP000481872">
    <property type="component" value="Unassembled WGS sequence"/>
</dbReference>
<evidence type="ECO:0000256" key="2">
    <source>
        <dbReference type="ARBA" id="ARBA00022692"/>
    </source>
</evidence>
<evidence type="ECO:0000256" key="4">
    <source>
        <dbReference type="ARBA" id="ARBA00023136"/>
    </source>
</evidence>
<feature type="transmembrane region" description="Helical" evidence="5">
    <location>
        <begin position="243"/>
        <end position="264"/>
    </location>
</feature>
<reference evidence="7 8" key="1">
    <citation type="submission" date="2020-02" db="EMBL/GenBank/DDBJ databases">
        <title>Genome assembly of a novel Clostridium senegalense strain.</title>
        <authorList>
            <person name="Gupta T.B."/>
            <person name="Jauregui R."/>
            <person name="Maclean P."/>
            <person name="Nawarathana A."/>
            <person name="Brightwell G."/>
        </authorList>
    </citation>
    <scope>NUCLEOTIDE SEQUENCE [LARGE SCALE GENOMIC DNA]</scope>
    <source>
        <strain evidence="7 8">AGRFS4</strain>
    </source>
</reference>
<keyword evidence="4 5" id="KW-0472">Membrane</keyword>
<keyword evidence="8" id="KW-1185">Reference proteome</keyword>
<dbReference type="EMBL" id="JAAGPU010000026">
    <property type="protein sequence ID" value="NEU05789.1"/>
    <property type="molecule type" value="Genomic_DNA"/>
</dbReference>
<feature type="transmembrane region" description="Helical" evidence="5">
    <location>
        <begin position="128"/>
        <end position="147"/>
    </location>
</feature>
<feature type="domain" description="Sodium/calcium exchanger membrane region" evidence="6">
    <location>
        <begin position="183"/>
        <end position="327"/>
    </location>
</feature>
<keyword evidence="2 5" id="KW-0812">Transmembrane</keyword>
<feature type="domain" description="Sodium/calcium exchanger membrane region" evidence="6">
    <location>
        <begin position="6"/>
        <end position="144"/>
    </location>
</feature>
<feature type="transmembrane region" description="Helical" evidence="5">
    <location>
        <begin position="181"/>
        <end position="202"/>
    </location>
</feature>
<feature type="transmembrane region" description="Helical" evidence="5">
    <location>
        <begin position="284"/>
        <end position="302"/>
    </location>
</feature>
<dbReference type="Gene3D" id="1.20.1420.30">
    <property type="entry name" value="NCX, central ion-binding region"/>
    <property type="match status" value="2"/>
</dbReference>
<evidence type="ECO:0000259" key="6">
    <source>
        <dbReference type="Pfam" id="PF01699"/>
    </source>
</evidence>
<feature type="transmembrane region" description="Helical" evidence="5">
    <location>
        <begin position="106"/>
        <end position="122"/>
    </location>
</feature>
<evidence type="ECO:0000256" key="1">
    <source>
        <dbReference type="ARBA" id="ARBA00004141"/>
    </source>
</evidence>
<feature type="transmembrane region" description="Helical" evidence="5">
    <location>
        <begin position="68"/>
        <end position="94"/>
    </location>
</feature>
<feature type="transmembrane region" description="Helical" evidence="5">
    <location>
        <begin position="214"/>
        <end position="231"/>
    </location>
</feature>
<name>A0A6M0H590_9CLOT</name>
<organism evidence="7 8">
    <name type="scientific">Clostridium senegalense</name>
    <dbReference type="NCBI Taxonomy" id="1465809"/>
    <lineage>
        <taxon>Bacteria</taxon>
        <taxon>Bacillati</taxon>
        <taxon>Bacillota</taxon>
        <taxon>Clostridia</taxon>
        <taxon>Eubacteriales</taxon>
        <taxon>Clostridiaceae</taxon>
        <taxon>Clostridium</taxon>
    </lineage>
</organism>
<dbReference type="GO" id="GO:0005886">
    <property type="term" value="C:plasma membrane"/>
    <property type="evidence" value="ECO:0007669"/>
    <property type="project" value="TreeGrafter"/>
</dbReference>
<evidence type="ECO:0000256" key="5">
    <source>
        <dbReference type="SAM" id="Phobius"/>
    </source>
</evidence>
<dbReference type="AlphaFoldDB" id="A0A6M0H590"/>
<dbReference type="Pfam" id="PF01699">
    <property type="entry name" value="Na_Ca_ex"/>
    <property type="match status" value="2"/>
</dbReference>
<protein>
    <submittedName>
        <fullName evidence="7">Cation transporter</fullName>
    </submittedName>
</protein>
<dbReference type="GO" id="GO:0006874">
    <property type="term" value="P:intracellular calcium ion homeostasis"/>
    <property type="evidence" value="ECO:0007669"/>
    <property type="project" value="TreeGrafter"/>
</dbReference>
<comment type="caution">
    <text evidence="7">The sequence shown here is derived from an EMBL/GenBank/DDBJ whole genome shotgun (WGS) entry which is preliminary data.</text>
</comment>
<dbReference type="RefSeq" id="WP_061996194.1">
    <property type="nucleotide sequence ID" value="NZ_JAAGPU010000026.1"/>
</dbReference>
<accession>A0A6M0H590</accession>
<dbReference type="GO" id="GO:0005262">
    <property type="term" value="F:calcium channel activity"/>
    <property type="evidence" value="ECO:0007669"/>
    <property type="project" value="TreeGrafter"/>
</dbReference>
<evidence type="ECO:0000256" key="3">
    <source>
        <dbReference type="ARBA" id="ARBA00022989"/>
    </source>
</evidence>
<evidence type="ECO:0000313" key="7">
    <source>
        <dbReference type="EMBL" id="NEU05789.1"/>
    </source>
</evidence>
<dbReference type="GO" id="GO:0008273">
    <property type="term" value="F:calcium, potassium:sodium antiporter activity"/>
    <property type="evidence" value="ECO:0007669"/>
    <property type="project" value="TreeGrafter"/>
</dbReference>
<comment type="subcellular location">
    <subcellularLocation>
        <location evidence="1">Membrane</location>
        <topology evidence="1">Multi-pass membrane protein</topology>
    </subcellularLocation>
</comment>
<feature type="transmembrane region" description="Helical" evidence="5">
    <location>
        <begin position="6"/>
        <end position="24"/>
    </location>
</feature>
<feature type="transmembrane region" description="Helical" evidence="5">
    <location>
        <begin position="309"/>
        <end position="327"/>
    </location>
</feature>
<keyword evidence="3 5" id="KW-1133">Transmembrane helix</keyword>
<dbReference type="InterPro" id="IPR004481">
    <property type="entry name" value="K/Na/Ca-exchanger"/>
</dbReference>
<dbReference type="InterPro" id="IPR044880">
    <property type="entry name" value="NCX_ion-bd_dom_sf"/>
</dbReference>
<evidence type="ECO:0000313" key="8">
    <source>
        <dbReference type="Proteomes" id="UP000481872"/>
    </source>
</evidence>
<gene>
    <name evidence="7" type="ORF">G3M99_13215</name>
</gene>
<dbReference type="PANTHER" id="PTHR10846:SF8">
    <property type="entry name" value="INNER MEMBRANE PROTEIN YRBG"/>
    <property type="match status" value="1"/>
</dbReference>
<dbReference type="PANTHER" id="PTHR10846">
    <property type="entry name" value="SODIUM/POTASSIUM/CALCIUM EXCHANGER"/>
    <property type="match status" value="1"/>
</dbReference>
<sequence>MIYLIYFVVAILVVLLSIKAAYYVDLIDKTTNLSGAFIGGVLLSAVTSLPELLTSISATMFFDNSGLALGNILGSNIFNLTTLSILILFSFSTFKKSKVSISHKHTAVYTLIIYIIIILNMYKILDLNILTVSCTSIFILIIYVLGVKSMINDNSEKDMAFEEIANDTVTEEECSLTLKQIIIRFIFTSIGLVIASISITYVTDIISVRLNMSASLVGALLLGIATSLPEVSSSISLVRMGNFNVTVGNIVGSNLFNFLILFVVDVLYIKGSIYNFGDKQSKNLLFFGMISTILMIVILKSKKEKTNKYIIIGSALGVIISYIMFLSI</sequence>
<dbReference type="InterPro" id="IPR004837">
    <property type="entry name" value="NaCa_Exmemb"/>
</dbReference>